<evidence type="ECO:0000256" key="8">
    <source>
        <dbReference type="ARBA" id="ARBA00023237"/>
    </source>
</evidence>
<evidence type="ECO:0000256" key="2">
    <source>
        <dbReference type="ARBA" id="ARBA00009055"/>
    </source>
</evidence>
<keyword evidence="9" id="KW-0732">Signal</keyword>
<dbReference type="Pfam" id="PF03865">
    <property type="entry name" value="ShlB"/>
    <property type="match status" value="1"/>
</dbReference>
<feature type="chain" id="PRO_5033037104" evidence="9">
    <location>
        <begin position="28"/>
        <end position="599"/>
    </location>
</feature>
<dbReference type="Pfam" id="PF08479">
    <property type="entry name" value="POTRA_2"/>
    <property type="match status" value="1"/>
</dbReference>
<dbReference type="InterPro" id="IPR034746">
    <property type="entry name" value="POTRA"/>
</dbReference>
<keyword evidence="7" id="KW-0472">Membrane</keyword>
<keyword evidence="8" id="KW-0998">Cell outer membrane</keyword>
<evidence type="ECO:0000256" key="1">
    <source>
        <dbReference type="ARBA" id="ARBA00004442"/>
    </source>
</evidence>
<proteinExistence type="inferred from homology"/>
<dbReference type="GO" id="GO:0008320">
    <property type="term" value="F:protein transmembrane transporter activity"/>
    <property type="evidence" value="ECO:0007669"/>
    <property type="project" value="TreeGrafter"/>
</dbReference>
<dbReference type="AlphaFoldDB" id="A0A871Y7B9"/>
<comment type="similarity">
    <text evidence="2">Belongs to the TPS (TC 1.B.20) family.</text>
</comment>
<feature type="domain" description="POTRA" evidence="10">
    <location>
        <begin position="81"/>
        <end position="155"/>
    </location>
</feature>
<evidence type="ECO:0000256" key="9">
    <source>
        <dbReference type="SAM" id="SignalP"/>
    </source>
</evidence>
<dbReference type="PANTHER" id="PTHR34597">
    <property type="entry name" value="SLR1661 PROTEIN"/>
    <property type="match status" value="1"/>
</dbReference>
<accession>A0A871Y7B9</accession>
<dbReference type="InterPro" id="IPR051544">
    <property type="entry name" value="TPS_OM_transporter"/>
</dbReference>
<reference evidence="11" key="1">
    <citation type="submission" date="2020-10" db="EMBL/GenBank/DDBJ databases">
        <title>Diverse heliorhodopsins detected via functional metagenomics in peat lake Actinobacteria, Chloroflexi and Archaea.</title>
        <authorList>
            <person name="Chazan A."/>
            <person name="Rozenberg A."/>
            <person name="Tahan R."/>
            <person name="Mannen K."/>
            <person name="Nagata T."/>
            <person name="Yaish S."/>
            <person name="Larom S."/>
            <person name="Kandori H."/>
            <person name="Inoue K."/>
            <person name="Beja O."/>
            <person name="Pushkarev A."/>
        </authorList>
    </citation>
    <scope>NUCLEOTIDE SEQUENCE</scope>
</reference>
<protein>
    <submittedName>
        <fullName evidence="11">Heme transporter protein HuxB</fullName>
    </submittedName>
</protein>
<dbReference type="GO" id="GO:0009279">
    <property type="term" value="C:cell outer membrane"/>
    <property type="evidence" value="ECO:0007669"/>
    <property type="project" value="UniProtKB-SubCell"/>
</dbReference>
<sequence length="599" mass="64779">MRILCLHFCPRVFALTVLLWFAKAGWAQPIQYPPDRAGQLMQQLQNDPALKGGTQPALPKLAPPNSQPLQPAAVAPGEDTFLFKSVVLSGNTLVNTSQIELLLAPWLGKNISLAQLQQAVAQISALYRDQGWLAQATLPDQDVSDGHVKVTVIEGKLGEVILQLEDGKPQLGAWIRRRIPSLIQHYMPIGKTIYFNDMDKALLLAGDLPGTAVSGSLQAGKVPGTSDLLVKVDSTPMVVGQVSTDNMGSRSTGVVRLNAQVQLNSPLGTGEQFSFSGSKNAGSTYVHAGVSTPVGIEEWRGLIFNAEASRMDYRILDQYKPDGARLRPEGHSNVLGVNLVAPWVRSANTNLSLNLGLEYRKALDKSDLEVPGTLGIVRNTQVNNRSLSMNFSHLDGIWGGGNNLLGWVETGGTIRLGPSGAASLDATEGRTQGSFQKRRITASRLQFIDGKHAIFMSASRQWASKNLDSSEKLYLGGASGVRAFPNSEAGGSSGLTATLELRREWSAQWQTTLFYDYGRISQFKVPVRADGTSLLNGASNDIMLRGRGVAMTYRFVSGAEVKATLARRVSPNPQPSSTGTDNDGTLRLNRFWLNVSMPF</sequence>
<gene>
    <name evidence="11" type="primary">hxuB</name>
    <name evidence="11" type="ORF">HULAa45C8_00007</name>
</gene>
<feature type="signal peptide" evidence="9">
    <location>
        <begin position="1"/>
        <end position="27"/>
    </location>
</feature>
<dbReference type="InterPro" id="IPR005565">
    <property type="entry name" value="Hemolysn_activator_HlyB_C"/>
</dbReference>
<evidence type="ECO:0000256" key="3">
    <source>
        <dbReference type="ARBA" id="ARBA00022448"/>
    </source>
</evidence>
<evidence type="ECO:0000256" key="5">
    <source>
        <dbReference type="ARBA" id="ARBA00022692"/>
    </source>
</evidence>
<dbReference type="PANTHER" id="PTHR34597:SF1">
    <property type="entry name" value="HEME_HEMOPEXIN TRANSPORTER PROTEIN HUXB"/>
    <property type="match status" value="1"/>
</dbReference>
<evidence type="ECO:0000256" key="6">
    <source>
        <dbReference type="ARBA" id="ARBA00022927"/>
    </source>
</evidence>
<evidence type="ECO:0000256" key="4">
    <source>
        <dbReference type="ARBA" id="ARBA00022452"/>
    </source>
</evidence>
<organism evidence="11">
    <name type="scientific">uncultured beta proteobacterium</name>
    <dbReference type="NCBI Taxonomy" id="86027"/>
    <lineage>
        <taxon>Bacteria</taxon>
        <taxon>Pseudomonadati</taxon>
        <taxon>Pseudomonadota</taxon>
        <taxon>Betaproteobacteria</taxon>
        <taxon>environmental samples</taxon>
    </lineage>
</organism>
<comment type="subcellular location">
    <subcellularLocation>
        <location evidence="1">Cell outer membrane</location>
    </subcellularLocation>
</comment>
<dbReference type="GO" id="GO:0098046">
    <property type="term" value="C:type V protein secretion system complex"/>
    <property type="evidence" value="ECO:0007669"/>
    <property type="project" value="TreeGrafter"/>
</dbReference>
<name>A0A871Y7B9_9PROT</name>
<keyword evidence="3" id="KW-0813">Transport</keyword>
<dbReference type="EMBL" id="MW122879">
    <property type="protein sequence ID" value="QOV08972.1"/>
    <property type="molecule type" value="Genomic_DNA"/>
</dbReference>
<dbReference type="GO" id="GO:0046819">
    <property type="term" value="P:protein secretion by the type V secretion system"/>
    <property type="evidence" value="ECO:0007669"/>
    <property type="project" value="TreeGrafter"/>
</dbReference>
<evidence type="ECO:0000259" key="10">
    <source>
        <dbReference type="PROSITE" id="PS51779"/>
    </source>
</evidence>
<keyword evidence="5" id="KW-0812">Transmembrane</keyword>
<evidence type="ECO:0000313" key="11">
    <source>
        <dbReference type="EMBL" id="QOV08972.1"/>
    </source>
</evidence>
<dbReference type="InterPro" id="IPR013686">
    <property type="entry name" value="Polypept-transport_assoc_ShlB"/>
</dbReference>
<dbReference type="PROSITE" id="PS51779">
    <property type="entry name" value="POTRA"/>
    <property type="match status" value="1"/>
</dbReference>
<evidence type="ECO:0000256" key="7">
    <source>
        <dbReference type="ARBA" id="ARBA00023136"/>
    </source>
</evidence>
<keyword evidence="6" id="KW-0653">Protein transport</keyword>
<dbReference type="Gene3D" id="3.10.20.310">
    <property type="entry name" value="membrane protein fhac"/>
    <property type="match status" value="1"/>
</dbReference>
<keyword evidence="4" id="KW-1134">Transmembrane beta strand</keyword>
<dbReference type="Gene3D" id="2.40.160.50">
    <property type="entry name" value="membrane protein fhac: a member of the omp85/tpsb transporter family"/>
    <property type="match status" value="1"/>
</dbReference>